<dbReference type="InterPro" id="IPR023827">
    <property type="entry name" value="Peptidase_S8_Asp-AS"/>
</dbReference>
<comment type="similarity">
    <text evidence="1 7">Belongs to the peptidase S8 family.</text>
</comment>
<dbReference type="Pfam" id="PF00082">
    <property type="entry name" value="Peptidase_S8"/>
    <property type="match status" value="1"/>
</dbReference>
<feature type="active site" description="Charge relay system" evidence="6 7">
    <location>
        <position position="139"/>
    </location>
</feature>
<evidence type="ECO:0000256" key="1">
    <source>
        <dbReference type="ARBA" id="ARBA00011073"/>
    </source>
</evidence>
<evidence type="ECO:0000256" key="6">
    <source>
        <dbReference type="PIRSR" id="PIRSR615500-1"/>
    </source>
</evidence>
<name>A0AA96RHS0_9BACL</name>
<feature type="active site" description="Charge relay system" evidence="6 7">
    <location>
        <position position="326"/>
    </location>
</feature>
<dbReference type="InterPro" id="IPR034202">
    <property type="entry name" value="Subtilisin_Carlsberg-like"/>
</dbReference>
<dbReference type="GO" id="GO:0006508">
    <property type="term" value="P:proteolysis"/>
    <property type="evidence" value="ECO:0007669"/>
    <property type="project" value="UniProtKB-KW"/>
</dbReference>
<dbReference type="GO" id="GO:0046872">
    <property type="term" value="F:metal ion binding"/>
    <property type="evidence" value="ECO:0007669"/>
    <property type="project" value="UniProtKB-KW"/>
</dbReference>
<keyword evidence="10" id="KW-1185">Reference proteome</keyword>
<sequence>MNEWLHHICEEIGSEDSAPPSYLLRFASEDTYRKCLAERDRLLPALPQLARLKPIGLIRGFSCPLISPSKLARGRGIVTIEPDEKHALVHGLAEFASKPSAGSLHVSGRYWIPWGVKEIKAPSVWNRSKGNAVRIGVIDTGIDYNHPDLKAAAIGGVNLVHRHLPPIDDNGHGTHIAGTIAAASERLGIIGVAPGAHIYAVKAFDHNGTAFVSDIVYGIDWCVRNRMNIINMSFGMKTPSKALQDAVKAAYRAGTIVVASSGNEGKLGEIDFPARFPCTIAVGATSRQKKIAPFSNRGRKVDLYAPGHKIVSTWLGGKYHEMSGTSMATSHVSGVIALMLSLRPGLTPRAIKEILLKQATDLPSGKRSSSAGEVNALLSVQSALG</sequence>
<feature type="active site" description="Charge relay system" evidence="6 7">
    <location>
        <position position="172"/>
    </location>
</feature>
<dbReference type="GO" id="GO:0004252">
    <property type="term" value="F:serine-type endopeptidase activity"/>
    <property type="evidence" value="ECO:0007669"/>
    <property type="project" value="UniProtKB-UniRule"/>
</dbReference>
<organism evidence="9 10">
    <name type="scientific">Paenibacillus aurantius</name>
    <dbReference type="NCBI Taxonomy" id="2918900"/>
    <lineage>
        <taxon>Bacteria</taxon>
        <taxon>Bacillati</taxon>
        <taxon>Bacillota</taxon>
        <taxon>Bacilli</taxon>
        <taxon>Bacillales</taxon>
        <taxon>Paenibacillaceae</taxon>
        <taxon>Paenibacillus</taxon>
    </lineage>
</organism>
<dbReference type="PROSITE" id="PS00137">
    <property type="entry name" value="SUBTILASE_HIS"/>
    <property type="match status" value="1"/>
</dbReference>
<accession>A0AA96RHS0</accession>
<evidence type="ECO:0000256" key="4">
    <source>
        <dbReference type="ARBA" id="ARBA00022801"/>
    </source>
</evidence>
<dbReference type="PRINTS" id="PR00723">
    <property type="entry name" value="SUBTILISIN"/>
</dbReference>
<keyword evidence="2 7" id="KW-0645">Protease</keyword>
<dbReference type="AlphaFoldDB" id="A0AA96RHS0"/>
<proteinExistence type="inferred from homology"/>
<keyword evidence="5 7" id="KW-0720">Serine protease</keyword>
<evidence type="ECO:0000256" key="7">
    <source>
        <dbReference type="PROSITE-ProRule" id="PRU01240"/>
    </source>
</evidence>
<dbReference type="InterPro" id="IPR036852">
    <property type="entry name" value="Peptidase_S8/S53_dom_sf"/>
</dbReference>
<evidence type="ECO:0000313" key="9">
    <source>
        <dbReference type="EMBL" id="WNQ14337.1"/>
    </source>
</evidence>
<dbReference type="PANTHER" id="PTHR43806:SF11">
    <property type="entry name" value="CEREVISIN-RELATED"/>
    <property type="match status" value="1"/>
</dbReference>
<dbReference type="InterPro" id="IPR015500">
    <property type="entry name" value="Peptidase_S8_subtilisin-rel"/>
</dbReference>
<evidence type="ECO:0000256" key="5">
    <source>
        <dbReference type="ARBA" id="ARBA00022825"/>
    </source>
</evidence>
<dbReference type="Gene3D" id="3.40.50.200">
    <property type="entry name" value="Peptidase S8/S53 domain"/>
    <property type="match status" value="1"/>
</dbReference>
<dbReference type="PANTHER" id="PTHR43806">
    <property type="entry name" value="PEPTIDASE S8"/>
    <property type="match status" value="1"/>
</dbReference>
<dbReference type="InterPro" id="IPR050131">
    <property type="entry name" value="Peptidase_S8_subtilisin-like"/>
</dbReference>
<feature type="domain" description="Peptidase S8/S53" evidence="8">
    <location>
        <begin position="130"/>
        <end position="370"/>
    </location>
</feature>
<dbReference type="Proteomes" id="UP001305702">
    <property type="component" value="Chromosome"/>
</dbReference>
<reference evidence="9 10" key="1">
    <citation type="submission" date="2022-02" db="EMBL/GenBank/DDBJ databases">
        <title>Paenibacillus sp. MBLB1776 Whole Genome Shotgun Sequencing.</title>
        <authorList>
            <person name="Hwang C.Y."/>
            <person name="Cho E.-S."/>
            <person name="Seo M.-J."/>
        </authorList>
    </citation>
    <scope>NUCLEOTIDE SEQUENCE [LARGE SCALE GENOMIC DNA]</scope>
    <source>
        <strain evidence="9 10">MBLB1776</strain>
    </source>
</reference>
<evidence type="ECO:0000313" key="10">
    <source>
        <dbReference type="Proteomes" id="UP001305702"/>
    </source>
</evidence>
<dbReference type="CDD" id="cd07477">
    <property type="entry name" value="Peptidases_S8_Subtilisin_subset"/>
    <property type="match status" value="1"/>
</dbReference>
<evidence type="ECO:0000256" key="3">
    <source>
        <dbReference type="ARBA" id="ARBA00022723"/>
    </source>
</evidence>
<dbReference type="SUPFAM" id="SSF52743">
    <property type="entry name" value="Subtilisin-like"/>
    <property type="match status" value="1"/>
</dbReference>
<evidence type="ECO:0000256" key="2">
    <source>
        <dbReference type="ARBA" id="ARBA00022670"/>
    </source>
</evidence>
<dbReference type="KEGG" id="paun:MJA45_26195"/>
<dbReference type="InterPro" id="IPR000209">
    <property type="entry name" value="Peptidase_S8/S53_dom"/>
</dbReference>
<dbReference type="PROSITE" id="PS51892">
    <property type="entry name" value="SUBTILASE"/>
    <property type="match status" value="1"/>
</dbReference>
<dbReference type="RefSeq" id="WP_315608107.1">
    <property type="nucleotide sequence ID" value="NZ_CP130318.1"/>
</dbReference>
<evidence type="ECO:0000259" key="8">
    <source>
        <dbReference type="Pfam" id="PF00082"/>
    </source>
</evidence>
<dbReference type="InterPro" id="IPR022398">
    <property type="entry name" value="Peptidase_S8_His-AS"/>
</dbReference>
<protein>
    <submittedName>
        <fullName evidence="9">S8 family peptidase</fullName>
    </submittedName>
</protein>
<keyword evidence="4 7" id="KW-0378">Hydrolase</keyword>
<gene>
    <name evidence="9" type="ORF">MJA45_26195</name>
</gene>
<dbReference type="PROSITE" id="PS00136">
    <property type="entry name" value="SUBTILASE_ASP"/>
    <property type="match status" value="1"/>
</dbReference>
<keyword evidence="3" id="KW-0479">Metal-binding</keyword>
<dbReference type="EMBL" id="CP130318">
    <property type="protein sequence ID" value="WNQ14337.1"/>
    <property type="molecule type" value="Genomic_DNA"/>
</dbReference>